<name>A0AAD4J5Y7_PERFH</name>
<feature type="region of interest" description="Disordered" evidence="1">
    <location>
        <begin position="169"/>
        <end position="198"/>
    </location>
</feature>
<comment type="caution">
    <text evidence="2">The sequence shown here is derived from an EMBL/GenBank/DDBJ whole genome shotgun (WGS) entry which is preliminary data.</text>
</comment>
<evidence type="ECO:0000313" key="2">
    <source>
        <dbReference type="EMBL" id="KAH6827818.1"/>
    </source>
</evidence>
<sequence length="198" mass="22921">MLGEQWPSSMWRADIRECPQYGLISGFVDPWLFEQGDASTYPFPDFSIDKFMMFLKQVRETRGYDISFQAPCSILTPMYLDIMMKDKGYRKFVNAKCKFVVEKINLEAQMHGEHYVYCKVVKAVEACPARSSLLTFTVREVSSNVLKTVQAFVFFQSYKQMTLKEWRFHPESPGSASDEVEDPESSEEEDCDSEEEDG</sequence>
<reference evidence="2 3" key="1">
    <citation type="journal article" date="2021" name="Nat. Commun.">
        <title>Incipient diploidization of the medicinal plant Perilla within 10,000 years.</title>
        <authorList>
            <person name="Zhang Y."/>
            <person name="Shen Q."/>
            <person name="Leng L."/>
            <person name="Zhang D."/>
            <person name="Chen S."/>
            <person name="Shi Y."/>
            <person name="Ning Z."/>
            <person name="Chen S."/>
        </authorList>
    </citation>
    <scope>NUCLEOTIDE SEQUENCE [LARGE SCALE GENOMIC DNA]</scope>
    <source>
        <strain evidence="3">cv. PC099</strain>
    </source>
</reference>
<protein>
    <submittedName>
        <fullName evidence="2">Uncharacterized protein</fullName>
    </submittedName>
</protein>
<keyword evidence="3" id="KW-1185">Reference proteome</keyword>
<feature type="compositionally biased region" description="Acidic residues" evidence="1">
    <location>
        <begin position="178"/>
        <end position="198"/>
    </location>
</feature>
<organism evidence="2 3">
    <name type="scientific">Perilla frutescens var. hirtella</name>
    <name type="common">Perilla citriodora</name>
    <name type="synonym">Perilla setoyensis</name>
    <dbReference type="NCBI Taxonomy" id="608512"/>
    <lineage>
        <taxon>Eukaryota</taxon>
        <taxon>Viridiplantae</taxon>
        <taxon>Streptophyta</taxon>
        <taxon>Embryophyta</taxon>
        <taxon>Tracheophyta</taxon>
        <taxon>Spermatophyta</taxon>
        <taxon>Magnoliopsida</taxon>
        <taxon>eudicotyledons</taxon>
        <taxon>Gunneridae</taxon>
        <taxon>Pentapetalae</taxon>
        <taxon>asterids</taxon>
        <taxon>lamiids</taxon>
        <taxon>Lamiales</taxon>
        <taxon>Lamiaceae</taxon>
        <taxon>Nepetoideae</taxon>
        <taxon>Elsholtzieae</taxon>
        <taxon>Perilla</taxon>
    </lineage>
</organism>
<accession>A0AAD4J5Y7</accession>
<proteinExistence type="predicted"/>
<dbReference type="AlphaFoldDB" id="A0AAD4J5Y7"/>
<evidence type="ECO:0000256" key="1">
    <source>
        <dbReference type="SAM" id="MobiDB-lite"/>
    </source>
</evidence>
<evidence type="ECO:0000313" key="3">
    <source>
        <dbReference type="Proteomes" id="UP001190926"/>
    </source>
</evidence>
<dbReference type="EMBL" id="SDAM02000140">
    <property type="protein sequence ID" value="KAH6827818.1"/>
    <property type="molecule type" value="Genomic_DNA"/>
</dbReference>
<dbReference type="Proteomes" id="UP001190926">
    <property type="component" value="Unassembled WGS sequence"/>
</dbReference>
<gene>
    <name evidence="2" type="ORF">C2S53_018924</name>
</gene>